<dbReference type="InterPro" id="IPR041492">
    <property type="entry name" value="HAD_2"/>
</dbReference>
<dbReference type="PANTHER" id="PTHR46193">
    <property type="entry name" value="6-PHOSPHOGLUCONATE PHOSPHATASE"/>
    <property type="match status" value="1"/>
</dbReference>
<dbReference type="InterPro" id="IPR006439">
    <property type="entry name" value="HAD-SF_hydro_IA"/>
</dbReference>
<comment type="similarity">
    <text evidence="2">Belongs to the HAD-like hydrolase superfamily. CbbY/CbbZ/Gph/YieH family.</text>
</comment>
<dbReference type="SFLD" id="SFLDS00003">
    <property type="entry name" value="Haloacid_Dehalogenase"/>
    <property type="match status" value="1"/>
</dbReference>
<dbReference type="InterPro" id="IPR051600">
    <property type="entry name" value="Beta-PGM-like"/>
</dbReference>
<dbReference type="Pfam" id="PF13419">
    <property type="entry name" value="HAD_2"/>
    <property type="match status" value="1"/>
</dbReference>
<keyword evidence="4" id="KW-0460">Magnesium</keyword>
<name>A0A1G7C982_9FLAO</name>
<evidence type="ECO:0000256" key="3">
    <source>
        <dbReference type="ARBA" id="ARBA00022723"/>
    </source>
</evidence>
<gene>
    <name evidence="6" type="ORF">SAMN05421855_101250</name>
</gene>
<dbReference type="Gene3D" id="3.40.50.1000">
    <property type="entry name" value="HAD superfamily/HAD-like"/>
    <property type="match status" value="1"/>
</dbReference>
<dbReference type="EMBL" id="FNBA01000001">
    <property type="protein sequence ID" value="SDE35763.1"/>
    <property type="molecule type" value="Genomic_DNA"/>
</dbReference>
<keyword evidence="7" id="KW-1185">Reference proteome</keyword>
<keyword evidence="3" id="KW-0479">Metal-binding</keyword>
<proteinExistence type="inferred from homology"/>
<evidence type="ECO:0000256" key="2">
    <source>
        <dbReference type="ARBA" id="ARBA00006171"/>
    </source>
</evidence>
<evidence type="ECO:0000256" key="4">
    <source>
        <dbReference type="ARBA" id="ARBA00022842"/>
    </source>
</evidence>
<reference evidence="6 7" key="1">
    <citation type="submission" date="2016-10" db="EMBL/GenBank/DDBJ databases">
        <authorList>
            <person name="de Groot N.N."/>
        </authorList>
    </citation>
    <scope>NUCLEOTIDE SEQUENCE [LARGE SCALE GENOMIC DNA]</scope>
    <source>
        <strain evidence="6 7">DSM 16195</strain>
    </source>
</reference>
<evidence type="ECO:0000256" key="1">
    <source>
        <dbReference type="ARBA" id="ARBA00001946"/>
    </source>
</evidence>
<dbReference type="SFLD" id="SFLDG01135">
    <property type="entry name" value="C1.5.6:_HAD__Beta-PGM__Phospha"/>
    <property type="match status" value="1"/>
</dbReference>
<dbReference type="AlphaFoldDB" id="A0A1G7C982"/>
<dbReference type="SFLD" id="SFLDG01129">
    <property type="entry name" value="C1.5:_HAD__Beta-PGM__Phosphata"/>
    <property type="match status" value="1"/>
</dbReference>
<comment type="cofactor">
    <cofactor evidence="1">
        <name>Mg(2+)</name>
        <dbReference type="ChEBI" id="CHEBI:18420"/>
    </cofactor>
</comment>
<evidence type="ECO:0000313" key="7">
    <source>
        <dbReference type="Proteomes" id="UP000199321"/>
    </source>
</evidence>
<sequence>MRSFTGFVRVVKDVIYIGFHILAKKKKEMLKAVLFDMDGVIVDTEPLHKKAYYSMFDEASVAVSDALYESFTGQSTINICKKLVTHFELDTTPENLVSIKRKYFKHLFDTDESLGLIEGVEERIKDYHSNGLTLVLASSASMPNINRIFTRFDLDQYFVAKLSGADLKESKPHPEIFSKAAEASGHHTSECMVIEDSTNGIQAAKGANIYCVGYNSYHSKNQDYSKADKVISHFKEIEYNAVSKLFL</sequence>
<accession>A0A1G7C982</accession>
<protein>
    <submittedName>
        <fullName evidence="6">Haloacid dehalogenase superfamily, subfamily IA, variant 3 with third motif having DD or ED</fullName>
    </submittedName>
</protein>
<dbReference type="Gene3D" id="1.10.150.240">
    <property type="entry name" value="Putative phosphatase, domain 2"/>
    <property type="match status" value="1"/>
</dbReference>
<keyword evidence="5" id="KW-0119">Carbohydrate metabolism</keyword>
<dbReference type="GO" id="GO:0046872">
    <property type="term" value="F:metal ion binding"/>
    <property type="evidence" value="ECO:0007669"/>
    <property type="project" value="UniProtKB-KW"/>
</dbReference>
<dbReference type="Proteomes" id="UP000199321">
    <property type="component" value="Unassembled WGS sequence"/>
</dbReference>
<dbReference type="InterPro" id="IPR023198">
    <property type="entry name" value="PGP-like_dom2"/>
</dbReference>
<dbReference type="GO" id="GO:0003824">
    <property type="term" value="F:catalytic activity"/>
    <property type="evidence" value="ECO:0007669"/>
    <property type="project" value="UniProtKB-ARBA"/>
</dbReference>
<dbReference type="InterPro" id="IPR023214">
    <property type="entry name" value="HAD_sf"/>
</dbReference>
<dbReference type="PANTHER" id="PTHR46193:SF18">
    <property type="entry name" value="HEXITOL PHOSPHATASE B"/>
    <property type="match status" value="1"/>
</dbReference>
<evidence type="ECO:0000313" key="6">
    <source>
        <dbReference type="EMBL" id="SDE35763.1"/>
    </source>
</evidence>
<evidence type="ECO:0000256" key="5">
    <source>
        <dbReference type="ARBA" id="ARBA00023277"/>
    </source>
</evidence>
<dbReference type="NCBIfam" id="TIGR01509">
    <property type="entry name" value="HAD-SF-IA-v3"/>
    <property type="match status" value="1"/>
</dbReference>
<organism evidence="6 7">
    <name type="scientific">Ulvibacter litoralis</name>
    <dbReference type="NCBI Taxonomy" id="227084"/>
    <lineage>
        <taxon>Bacteria</taxon>
        <taxon>Pseudomonadati</taxon>
        <taxon>Bacteroidota</taxon>
        <taxon>Flavobacteriia</taxon>
        <taxon>Flavobacteriales</taxon>
        <taxon>Flavobacteriaceae</taxon>
        <taxon>Ulvibacter</taxon>
    </lineage>
</organism>
<dbReference type="SUPFAM" id="SSF56784">
    <property type="entry name" value="HAD-like"/>
    <property type="match status" value="1"/>
</dbReference>
<dbReference type="InterPro" id="IPR036412">
    <property type="entry name" value="HAD-like_sf"/>
</dbReference>
<dbReference type="STRING" id="227084.SAMN05421855_101250"/>